<gene>
    <name evidence="2" type="ORF">AK812_SmicGene39654</name>
</gene>
<evidence type="ECO:0000256" key="1">
    <source>
        <dbReference type="SAM" id="MobiDB-lite"/>
    </source>
</evidence>
<sequence>MKKRYLQGDGRLMALFFKQDAFDSEMPLDLQTFHFRMTPKLETAAKLGPMSEQRSKYSDRTSKAGMQVSRTAAPWCGEADPVRASPGVMISPNIEDFPLDMADK</sequence>
<dbReference type="EMBL" id="LSRX01001428">
    <property type="protein sequence ID" value="OLP79989.1"/>
    <property type="molecule type" value="Genomic_DNA"/>
</dbReference>
<feature type="non-terminal residue" evidence="2">
    <location>
        <position position="104"/>
    </location>
</feature>
<comment type="caution">
    <text evidence="2">The sequence shown here is derived from an EMBL/GenBank/DDBJ whole genome shotgun (WGS) entry which is preliminary data.</text>
</comment>
<feature type="compositionally biased region" description="Basic and acidic residues" evidence="1">
    <location>
        <begin position="53"/>
        <end position="62"/>
    </location>
</feature>
<proteinExistence type="predicted"/>
<reference evidence="2 3" key="1">
    <citation type="submission" date="2016-02" db="EMBL/GenBank/DDBJ databases">
        <title>Genome analysis of coral dinoflagellate symbionts highlights evolutionary adaptations to a symbiotic lifestyle.</title>
        <authorList>
            <person name="Aranda M."/>
            <person name="Li Y."/>
            <person name="Liew Y.J."/>
            <person name="Baumgarten S."/>
            <person name="Simakov O."/>
            <person name="Wilson M."/>
            <person name="Piel J."/>
            <person name="Ashoor H."/>
            <person name="Bougouffa S."/>
            <person name="Bajic V.B."/>
            <person name="Ryu T."/>
            <person name="Ravasi T."/>
            <person name="Bayer T."/>
            <person name="Micklem G."/>
            <person name="Kim H."/>
            <person name="Bhak J."/>
            <person name="Lajeunesse T.C."/>
            <person name="Voolstra C.R."/>
        </authorList>
    </citation>
    <scope>NUCLEOTIDE SEQUENCE [LARGE SCALE GENOMIC DNA]</scope>
    <source>
        <strain evidence="2 3">CCMP2467</strain>
    </source>
</reference>
<name>A0A1Q9CAN3_SYMMI</name>
<accession>A0A1Q9CAN3</accession>
<feature type="region of interest" description="Disordered" evidence="1">
    <location>
        <begin position="44"/>
        <end position="69"/>
    </location>
</feature>
<protein>
    <submittedName>
        <fullName evidence="2">Uncharacterized protein</fullName>
    </submittedName>
</protein>
<dbReference type="Proteomes" id="UP000186817">
    <property type="component" value="Unassembled WGS sequence"/>
</dbReference>
<keyword evidence="3" id="KW-1185">Reference proteome</keyword>
<evidence type="ECO:0000313" key="3">
    <source>
        <dbReference type="Proteomes" id="UP000186817"/>
    </source>
</evidence>
<organism evidence="2 3">
    <name type="scientific">Symbiodinium microadriaticum</name>
    <name type="common">Dinoflagellate</name>
    <name type="synonym">Zooxanthella microadriatica</name>
    <dbReference type="NCBI Taxonomy" id="2951"/>
    <lineage>
        <taxon>Eukaryota</taxon>
        <taxon>Sar</taxon>
        <taxon>Alveolata</taxon>
        <taxon>Dinophyceae</taxon>
        <taxon>Suessiales</taxon>
        <taxon>Symbiodiniaceae</taxon>
        <taxon>Symbiodinium</taxon>
    </lineage>
</organism>
<evidence type="ECO:0000313" key="2">
    <source>
        <dbReference type="EMBL" id="OLP79989.1"/>
    </source>
</evidence>
<dbReference type="AlphaFoldDB" id="A0A1Q9CAN3"/>